<dbReference type="SUPFAM" id="SSF52129">
    <property type="entry name" value="Caspase-like"/>
    <property type="match status" value="1"/>
</dbReference>
<dbReference type="Pfam" id="PF00656">
    <property type="entry name" value="Peptidase_C14"/>
    <property type="match status" value="1"/>
</dbReference>
<dbReference type="InterPro" id="IPR011600">
    <property type="entry name" value="Pept_C14_caspase"/>
</dbReference>
<feature type="chain" id="PRO_5037321524" description="Peptidase C14 caspase domain-containing protein" evidence="1">
    <location>
        <begin position="27"/>
        <end position="263"/>
    </location>
</feature>
<sequence length="263" mass="29913">MKYHFCYLTLVLMCLCISRGFGTTYAIVAAVADYKYYPPTDGDLRYTVSDAQKFYTFLRSNAGGNIPSNQIRYMVNRKAGKAEIVAAMKYIFQFAKPEDKVIFYFSGHGDPGAFIPYDYDGSEGSLLLHREVKEIFKRCRARTKICMADACFSGSITQKRALKVPPPVTAKDVKGSDVLILMSSRPDETSLESSEIEQGLFSYFLLRGLRGYSDTNKDRKVTIQELFEYLHYNVSKTARQRYGSPQHPMAYGHFAKDLIITQY</sequence>
<dbReference type="InterPro" id="IPR029030">
    <property type="entry name" value="Caspase-like_dom_sf"/>
</dbReference>
<reference evidence="3" key="1">
    <citation type="submission" date="2021-04" db="EMBL/GenBank/DDBJ databases">
        <authorList>
            <person name="Rodrigo-Torres L."/>
            <person name="Arahal R. D."/>
            <person name="Lucena T."/>
        </authorList>
    </citation>
    <scope>NUCLEOTIDE SEQUENCE</scope>
    <source>
        <strain evidence="3">CECT 9275</strain>
    </source>
</reference>
<accession>A0A916JDR2</accession>
<comment type="caution">
    <text evidence="3">The sequence shown here is derived from an EMBL/GenBank/DDBJ whole genome shotgun (WGS) entry which is preliminary data.</text>
</comment>
<dbReference type="GO" id="GO:0006508">
    <property type="term" value="P:proteolysis"/>
    <property type="evidence" value="ECO:0007669"/>
    <property type="project" value="InterPro"/>
</dbReference>
<feature type="signal peptide" evidence="1">
    <location>
        <begin position="1"/>
        <end position="26"/>
    </location>
</feature>
<proteinExistence type="predicted"/>
<dbReference type="PROSITE" id="PS00018">
    <property type="entry name" value="EF_HAND_1"/>
    <property type="match status" value="1"/>
</dbReference>
<organism evidence="3 4">
    <name type="scientific">Dyadobacter helix</name>
    <dbReference type="NCBI Taxonomy" id="2822344"/>
    <lineage>
        <taxon>Bacteria</taxon>
        <taxon>Pseudomonadati</taxon>
        <taxon>Bacteroidota</taxon>
        <taxon>Cytophagia</taxon>
        <taxon>Cytophagales</taxon>
        <taxon>Spirosomataceae</taxon>
        <taxon>Dyadobacter</taxon>
    </lineage>
</organism>
<dbReference type="Gene3D" id="3.40.50.1460">
    <property type="match status" value="1"/>
</dbReference>
<protein>
    <recommendedName>
        <fullName evidence="2">Peptidase C14 caspase domain-containing protein</fullName>
    </recommendedName>
</protein>
<evidence type="ECO:0000313" key="3">
    <source>
        <dbReference type="EMBL" id="CAG5002124.1"/>
    </source>
</evidence>
<name>A0A916JDR2_9BACT</name>
<evidence type="ECO:0000313" key="4">
    <source>
        <dbReference type="Proteomes" id="UP000680038"/>
    </source>
</evidence>
<evidence type="ECO:0000256" key="1">
    <source>
        <dbReference type="SAM" id="SignalP"/>
    </source>
</evidence>
<dbReference type="RefSeq" id="WP_215239381.1">
    <property type="nucleotide sequence ID" value="NZ_CAJRAF010000002.1"/>
</dbReference>
<evidence type="ECO:0000259" key="2">
    <source>
        <dbReference type="Pfam" id="PF00656"/>
    </source>
</evidence>
<feature type="domain" description="Peptidase C14 caspase" evidence="2">
    <location>
        <begin position="30"/>
        <end position="256"/>
    </location>
</feature>
<keyword evidence="1" id="KW-0732">Signal</keyword>
<dbReference type="AlphaFoldDB" id="A0A916JDR2"/>
<dbReference type="EMBL" id="CAJRAF010000002">
    <property type="protein sequence ID" value="CAG5002124.1"/>
    <property type="molecule type" value="Genomic_DNA"/>
</dbReference>
<dbReference type="GO" id="GO:0004197">
    <property type="term" value="F:cysteine-type endopeptidase activity"/>
    <property type="evidence" value="ECO:0007669"/>
    <property type="project" value="InterPro"/>
</dbReference>
<dbReference type="Proteomes" id="UP000680038">
    <property type="component" value="Unassembled WGS sequence"/>
</dbReference>
<keyword evidence="4" id="KW-1185">Reference proteome</keyword>
<gene>
    <name evidence="3" type="ORF">DYBT9275_02814</name>
</gene>
<dbReference type="InterPro" id="IPR018247">
    <property type="entry name" value="EF_Hand_1_Ca_BS"/>
</dbReference>